<dbReference type="NCBIfam" id="TIGR02176">
    <property type="entry name" value="pyruv_ox_red"/>
    <property type="match status" value="1"/>
</dbReference>
<dbReference type="CDD" id="cd07034">
    <property type="entry name" value="TPP_PYR_PFOR_IOR-alpha_like"/>
    <property type="match status" value="1"/>
</dbReference>
<dbReference type="InterPro" id="IPR017896">
    <property type="entry name" value="4Fe4S_Fe-S-bd"/>
</dbReference>
<dbReference type="InterPro" id="IPR011766">
    <property type="entry name" value="TPP_enzyme_TPP-bd"/>
</dbReference>
<dbReference type="Gene3D" id="3.40.920.10">
    <property type="entry name" value="Pyruvate-ferredoxin oxidoreductase, PFOR, domain III"/>
    <property type="match status" value="1"/>
</dbReference>
<dbReference type="PANTHER" id="PTHR32154">
    <property type="entry name" value="PYRUVATE-FLAVODOXIN OXIDOREDUCTASE-RELATED"/>
    <property type="match status" value="1"/>
</dbReference>
<evidence type="ECO:0000256" key="3">
    <source>
        <dbReference type="ARBA" id="ARBA00022723"/>
    </source>
</evidence>
<dbReference type="PANTHER" id="PTHR32154:SF0">
    <property type="entry name" value="PYRUVATE-FLAVODOXIN OXIDOREDUCTASE-RELATED"/>
    <property type="match status" value="1"/>
</dbReference>
<reference evidence="9" key="1">
    <citation type="submission" date="2020-05" db="EMBL/GenBank/DDBJ databases">
        <authorList>
            <person name="Chiriac C."/>
            <person name="Salcher M."/>
            <person name="Ghai R."/>
            <person name="Kavagutti S V."/>
        </authorList>
    </citation>
    <scope>NUCLEOTIDE SEQUENCE</scope>
</reference>
<accession>A0A6J7CNL6</accession>
<dbReference type="GO" id="GO:0006979">
    <property type="term" value="P:response to oxidative stress"/>
    <property type="evidence" value="ECO:0007669"/>
    <property type="project" value="TreeGrafter"/>
</dbReference>
<keyword evidence="3" id="KW-0479">Metal-binding</keyword>
<feature type="domain" description="4Fe-4S ferredoxin-type" evidence="8">
    <location>
        <begin position="682"/>
        <end position="711"/>
    </location>
</feature>
<feature type="domain" description="4Fe-4S ferredoxin-type" evidence="8">
    <location>
        <begin position="738"/>
        <end position="767"/>
    </location>
</feature>
<dbReference type="SMART" id="SM00890">
    <property type="entry name" value="EKR"/>
    <property type="match status" value="1"/>
</dbReference>
<sequence>MKDWDTVDGNEAAASVAYRLSEVIAIYPITPASTMAEVSDTWAAVGRPNLWGTVPEVIEMQSEAGAAGALHGATMRGALATTFTASQGLLLMLPNMFKIAGELSPAVVHVAARALATHALSIFGDHSDVMAARTTGWAMLSAGSVQEAADFALVAHAASLESRVPFLHFFDGFRTSHEVATIRLPSDDDIAALINEQWVTDHRLRALDPDRPVLRGSAQNPDVFFQAREAGNTHTMAVPGIVEGAFARLADATGRQYGLVEYSGAPDAERIVVLMGSGAGAAHEAVERLTSQGAKVGLLRVRLYRPFPSSALVAAVPATVRSVAVLDRTKEPGAPAEPLCLDVIEAFADAAADGLRPMPRIIGGRYGLSSKEFTPAMVKAVFDELDTANPKKRFTVGIIDDVTHLSLTVDPTFTTDRAALRAVFYGLGSDGTVGANKQTAKIVGDLTGRHAQGYFVYDSKKSGSMTVSHLRFDADEIRSTYLISEADFVAVHQFGLFDRLDVLSLARNGATLLLNSPYPVAGTFDRLPREVQEQIVERQLDVHVIDAHRLAREAGLAGQINVIMQIAFFALTNLMPFDDAVAAVQDSVRKAYGKRGGPVVDANIAAIALTAHGLHPMPVPSATTATRSRRPPVTAGAPDFVQRVTARMLAGEGDLLPVSALPVDGLFPTGTARFEKRRLAATIPIWDSSICIDCARCVLVCPHAAIRMKVYEPAELAMASADFPTKDFRSHDHPGLQLTIQVAPDDCTGCGICVDICPARSKSEVKHKAINMEPIDDHRDVEAERFDFFQGVNEVAPGVLDPASVKGSQVRQPLFEFSGACAGCGETPYLKLLSQLFGDRAIIANATGCSSIFGGNLPTTPWGTDSSGRGPAWANSLFEDNAEFGLGMRIALDRQAATAQRWIREMAPLVGDDLVHGILAVDPVTPIDDATIAQQRALVAELDRLLDALVVGPDGGVAALARRLRPLTGTLVRKNVWIVGGDGWAYDIGAGGLDHVLGSGRDVNILVLDTEVYSNTGGQASKSTPRAAVAKFASAGKTTAKKDLGAEARRYGDVYVAQVAIGANDIQTVKAFAEAEAWPGVSLIIAYSTCIAHGIDMSTSMSHQKVAVQTGYWPLYRYRPGVDEHALPFALDSKDPTLPIADFVGSEGRFTMLARSHPEQAARLMALAQIDVDERWRYYRQLAGVERTLASLDEEQTNNSETPT</sequence>
<dbReference type="SUPFAM" id="SSF54862">
    <property type="entry name" value="4Fe-4S ferredoxins"/>
    <property type="match status" value="1"/>
</dbReference>
<dbReference type="Pfam" id="PF17147">
    <property type="entry name" value="PFOR_II"/>
    <property type="match status" value="1"/>
</dbReference>
<dbReference type="FunFam" id="3.40.50.970:FF:000012">
    <property type="entry name" value="Pyruvate:ferredoxin (Flavodoxin) oxidoreductase"/>
    <property type="match status" value="1"/>
</dbReference>
<dbReference type="FunFam" id="3.40.50.920:FF:000007">
    <property type="entry name" value="Pyruvate:ferredoxin (Flavodoxin) oxidoreductase"/>
    <property type="match status" value="1"/>
</dbReference>
<dbReference type="SUPFAM" id="SSF52922">
    <property type="entry name" value="TK C-terminal domain-like"/>
    <property type="match status" value="1"/>
</dbReference>
<organism evidence="9">
    <name type="scientific">freshwater metagenome</name>
    <dbReference type="NCBI Taxonomy" id="449393"/>
    <lineage>
        <taxon>unclassified sequences</taxon>
        <taxon>metagenomes</taxon>
        <taxon>ecological metagenomes</taxon>
    </lineage>
</organism>
<evidence type="ECO:0000256" key="1">
    <source>
        <dbReference type="ARBA" id="ARBA00022448"/>
    </source>
</evidence>
<dbReference type="EMBL" id="CAFBLP010000002">
    <property type="protein sequence ID" value="CAB4859381.1"/>
    <property type="molecule type" value="Genomic_DNA"/>
</dbReference>
<evidence type="ECO:0000256" key="5">
    <source>
        <dbReference type="ARBA" id="ARBA00023002"/>
    </source>
</evidence>
<dbReference type="PIRSF" id="PIRSF000159">
    <property type="entry name" value="NifJ"/>
    <property type="match status" value="1"/>
</dbReference>
<evidence type="ECO:0000313" key="9">
    <source>
        <dbReference type="EMBL" id="CAB4859381.1"/>
    </source>
</evidence>
<dbReference type="GO" id="GO:0030976">
    <property type="term" value="F:thiamine pyrophosphate binding"/>
    <property type="evidence" value="ECO:0007669"/>
    <property type="project" value="InterPro"/>
</dbReference>
<evidence type="ECO:0000256" key="4">
    <source>
        <dbReference type="ARBA" id="ARBA00022982"/>
    </source>
</evidence>
<evidence type="ECO:0000256" key="7">
    <source>
        <dbReference type="ARBA" id="ARBA00023014"/>
    </source>
</evidence>
<dbReference type="PROSITE" id="PS51379">
    <property type="entry name" value="4FE4S_FER_2"/>
    <property type="match status" value="2"/>
</dbReference>
<dbReference type="PROSITE" id="PS00198">
    <property type="entry name" value="4FE4S_FER_1"/>
    <property type="match status" value="2"/>
</dbReference>
<dbReference type="InterPro" id="IPR037112">
    <property type="entry name" value="Pyrv-flavodox_OxR_EKR_sf"/>
</dbReference>
<evidence type="ECO:0000256" key="6">
    <source>
        <dbReference type="ARBA" id="ARBA00023004"/>
    </source>
</evidence>
<dbReference type="InterPro" id="IPR050722">
    <property type="entry name" value="Pyruvate:ferred/Flavod_OxRd"/>
</dbReference>
<dbReference type="SUPFAM" id="SSF52518">
    <property type="entry name" value="Thiamin diphosphate-binding fold (THDP-binding)"/>
    <property type="match status" value="2"/>
</dbReference>
<dbReference type="InterPro" id="IPR033412">
    <property type="entry name" value="PFOR_II"/>
</dbReference>
<dbReference type="InterPro" id="IPR029061">
    <property type="entry name" value="THDP-binding"/>
</dbReference>
<dbReference type="SUPFAM" id="SSF53323">
    <property type="entry name" value="Pyruvate-ferredoxin oxidoreductase, PFOR, domain III"/>
    <property type="match status" value="1"/>
</dbReference>
<dbReference type="Pfam" id="PF01558">
    <property type="entry name" value="POR"/>
    <property type="match status" value="1"/>
</dbReference>
<dbReference type="Gene3D" id="4.10.780.10">
    <property type="entry name" value="Pyruvate-flavodoxin oxidoreductase, EKR domain"/>
    <property type="match status" value="1"/>
</dbReference>
<keyword evidence="4" id="KW-0249">Electron transport</keyword>
<gene>
    <name evidence="9" type="ORF">UFOPK3376_00170</name>
</gene>
<dbReference type="Pfam" id="PF01855">
    <property type="entry name" value="POR_N"/>
    <property type="match status" value="1"/>
</dbReference>
<dbReference type="Pfam" id="PF10371">
    <property type="entry name" value="EKR"/>
    <property type="match status" value="1"/>
</dbReference>
<dbReference type="Gene3D" id="3.30.70.20">
    <property type="match status" value="1"/>
</dbReference>
<proteinExistence type="predicted"/>
<dbReference type="InterPro" id="IPR002869">
    <property type="entry name" value="Pyrv_flavodox_OxRed_cen"/>
</dbReference>
<keyword evidence="1" id="KW-0813">Transport</keyword>
<protein>
    <submittedName>
        <fullName evidence="9">Unannotated protein</fullName>
    </submittedName>
</protein>
<dbReference type="InterPro" id="IPR019752">
    <property type="entry name" value="Pyrv/ketoisovalerate_OxRed_cat"/>
</dbReference>
<dbReference type="AlphaFoldDB" id="A0A6J7CNL6"/>
<keyword evidence="7" id="KW-0411">Iron-sulfur</keyword>
<dbReference type="Gene3D" id="3.40.50.970">
    <property type="match status" value="2"/>
</dbReference>
<dbReference type="InterPro" id="IPR002880">
    <property type="entry name" value="Pyrv_Fd/Flavodoxin_OxRdtase_N"/>
</dbReference>
<dbReference type="GO" id="GO:0051539">
    <property type="term" value="F:4 iron, 4 sulfur cluster binding"/>
    <property type="evidence" value="ECO:0007669"/>
    <property type="project" value="UniProtKB-KW"/>
</dbReference>
<dbReference type="FunFam" id="3.30.70.20:FF:000022">
    <property type="entry name" value="Pyruvate:ferredoxin (Flavodoxin) oxidoreductase"/>
    <property type="match status" value="1"/>
</dbReference>
<dbReference type="InterPro" id="IPR017900">
    <property type="entry name" value="4Fe4S_Fe_S_CS"/>
</dbReference>
<name>A0A6J7CNL6_9ZZZZ</name>
<dbReference type="GO" id="GO:0022900">
    <property type="term" value="P:electron transport chain"/>
    <property type="evidence" value="ECO:0007669"/>
    <property type="project" value="InterPro"/>
</dbReference>
<dbReference type="Gene3D" id="3.40.50.920">
    <property type="match status" value="1"/>
</dbReference>
<dbReference type="Pfam" id="PF02775">
    <property type="entry name" value="TPP_enzyme_C"/>
    <property type="match status" value="1"/>
</dbReference>
<evidence type="ECO:0000259" key="8">
    <source>
        <dbReference type="PROSITE" id="PS51379"/>
    </source>
</evidence>
<keyword evidence="2" id="KW-0004">4Fe-4S</keyword>
<keyword evidence="6" id="KW-0408">Iron</keyword>
<dbReference type="InterPro" id="IPR019456">
    <property type="entry name" value="Pyrv-flavodox_OxRtase_EKR"/>
</dbReference>
<dbReference type="CDD" id="cd03377">
    <property type="entry name" value="TPP_PFOR_PNO"/>
    <property type="match status" value="1"/>
</dbReference>
<dbReference type="InterPro" id="IPR009014">
    <property type="entry name" value="Transketo_C/PFOR_II"/>
</dbReference>
<dbReference type="InterPro" id="IPR011895">
    <property type="entry name" value="Pyrv_flavodox_OxRed"/>
</dbReference>
<keyword evidence="5" id="KW-0560">Oxidoreductase</keyword>
<dbReference type="GO" id="GO:0005506">
    <property type="term" value="F:iron ion binding"/>
    <property type="evidence" value="ECO:0007669"/>
    <property type="project" value="InterPro"/>
</dbReference>
<dbReference type="GO" id="GO:0016903">
    <property type="term" value="F:oxidoreductase activity, acting on the aldehyde or oxo group of donors"/>
    <property type="evidence" value="ECO:0007669"/>
    <property type="project" value="InterPro"/>
</dbReference>
<evidence type="ECO:0000256" key="2">
    <source>
        <dbReference type="ARBA" id="ARBA00022485"/>
    </source>
</evidence>
<dbReference type="Pfam" id="PF12838">
    <property type="entry name" value="Fer4_7"/>
    <property type="match status" value="1"/>
</dbReference>